<name>A0ABD0JFP2_9CAEN</name>
<sequence length="95" mass="10904">MVKAESDQSRCDVLTHKLPSLITFRSDWDGPDRESVLPITHPYMPHLKREIAVPKLGRPSSPSVHKKDLFFTVNRPVSLWFLAVRPTAPSHYITR</sequence>
<dbReference type="EMBL" id="JACVVK020000461">
    <property type="protein sequence ID" value="KAK7473697.1"/>
    <property type="molecule type" value="Genomic_DNA"/>
</dbReference>
<evidence type="ECO:0000313" key="2">
    <source>
        <dbReference type="Proteomes" id="UP001519460"/>
    </source>
</evidence>
<comment type="caution">
    <text evidence="1">The sequence shown here is derived from an EMBL/GenBank/DDBJ whole genome shotgun (WGS) entry which is preliminary data.</text>
</comment>
<proteinExistence type="predicted"/>
<gene>
    <name evidence="1" type="ORF">BaRGS_00035094</name>
</gene>
<evidence type="ECO:0000313" key="1">
    <source>
        <dbReference type="EMBL" id="KAK7473697.1"/>
    </source>
</evidence>
<accession>A0ABD0JFP2</accession>
<organism evidence="1 2">
    <name type="scientific">Batillaria attramentaria</name>
    <dbReference type="NCBI Taxonomy" id="370345"/>
    <lineage>
        <taxon>Eukaryota</taxon>
        <taxon>Metazoa</taxon>
        <taxon>Spiralia</taxon>
        <taxon>Lophotrochozoa</taxon>
        <taxon>Mollusca</taxon>
        <taxon>Gastropoda</taxon>
        <taxon>Caenogastropoda</taxon>
        <taxon>Sorbeoconcha</taxon>
        <taxon>Cerithioidea</taxon>
        <taxon>Batillariidae</taxon>
        <taxon>Batillaria</taxon>
    </lineage>
</organism>
<dbReference type="AlphaFoldDB" id="A0ABD0JFP2"/>
<dbReference type="Proteomes" id="UP001519460">
    <property type="component" value="Unassembled WGS sequence"/>
</dbReference>
<keyword evidence="2" id="KW-1185">Reference proteome</keyword>
<protein>
    <submittedName>
        <fullName evidence="1">Uncharacterized protein</fullName>
    </submittedName>
</protein>
<reference evidence="1 2" key="1">
    <citation type="journal article" date="2023" name="Sci. Data">
        <title>Genome assembly of the Korean intertidal mud-creeper Batillaria attramentaria.</title>
        <authorList>
            <person name="Patra A.K."/>
            <person name="Ho P.T."/>
            <person name="Jun S."/>
            <person name="Lee S.J."/>
            <person name="Kim Y."/>
            <person name="Won Y.J."/>
        </authorList>
    </citation>
    <scope>NUCLEOTIDE SEQUENCE [LARGE SCALE GENOMIC DNA]</scope>
    <source>
        <strain evidence="1">Wonlab-2016</strain>
    </source>
</reference>